<evidence type="ECO:0000313" key="6">
    <source>
        <dbReference type="Proteomes" id="UP001597229"/>
    </source>
</evidence>
<dbReference type="GO" id="GO:0016874">
    <property type="term" value="F:ligase activity"/>
    <property type="evidence" value="ECO:0007669"/>
    <property type="project" value="UniProtKB-KW"/>
</dbReference>
<dbReference type="RefSeq" id="WP_367921460.1">
    <property type="nucleotide sequence ID" value="NZ_BAABAC010000042.1"/>
</dbReference>
<dbReference type="InterPro" id="IPR036291">
    <property type="entry name" value="NAD(P)-bd_dom_sf"/>
</dbReference>
<dbReference type="EMBL" id="JBHTLX010000008">
    <property type="protein sequence ID" value="MFD1247305.1"/>
    <property type="molecule type" value="Genomic_DNA"/>
</dbReference>
<dbReference type="Gene3D" id="3.30.470.20">
    <property type="entry name" value="ATP-grasp fold, B domain"/>
    <property type="match status" value="1"/>
</dbReference>
<keyword evidence="2" id="KW-0547">Nucleotide-binding</keyword>
<dbReference type="PANTHER" id="PTHR43334">
    <property type="entry name" value="ACETATE--COA LIGASE [ADP-FORMING]"/>
    <property type="match status" value="1"/>
</dbReference>
<evidence type="ECO:0000259" key="4">
    <source>
        <dbReference type="SMART" id="SM00881"/>
    </source>
</evidence>
<evidence type="ECO:0000256" key="1">
    <source>
        <dbReference type="ARBA" id="ARBA00022598"/>
    </source>
</evidence>
<name>A0ABW3VXN1_9ACTN</name>
<dbReference type="Gene3D" id="3.40.50.720">
    <property type="entry name" value="NAD(P)-binding Rossmann-like Domain"/>
    <property type="match status" value="1"/>
</dbReference>
<dbReference type="InterPro" id="IPR003781">
    <property type="entry name" value="CoA-bd"/>
</dbReference>
<dbReference type="SUPFAM" id="SSF56059">
    <property type="entry name" value="Glutathione synthetase ATP-binding domain-like"/>
    <property type="match status" value="1"/>
</dbReference>
<evidence type="ECO:0000256" key="3">
    <source>
        <dbReference type="ARBA" id="ARBA00022840"/>
    </source>
</evidence>
<reference evidence="6" key="1">
    <citation type="journal article" date="2019" name="Int. J. Syst. Evol. Microbiol.">
        <title>The Global Catalogue of Microorganisms (GCM) 10K type strain sequencing project: providing services to taxonomists for standard genome sequencing and annotation.</title>
        <authorList>
            <consortium name="The Broad Institute Genomics Platform"/>
            <consortium name="The Broad Institute Genome Sequencing Center for Infectious Disease"/>
            <person name="Wu L."/>
            <person name="Ma J."/>
        </authorList>
    </citation>
    <scope>NUCLEOTIDE SEQUENCE [LARGE SCALE GENOMIC DNA]</scope>
    <source>
        <strain evidence="6">CCUG 52478</strain>
    </source>
</reference>
<dbReference type="InterPro" id="IPR032875">
    <property type="entry name" value="Succ_CoA_lig_flav_dom"/>
</dbReference>
<dbReference type="Gene3D" id="3.40.50.261">
    <property type="entry name" value="Succinyl-CoA synthetase domains"/>
    <property type="match status" value="2"/>
</dbReference>
<dbReference type="Pfam" id="PF13607">
    <property type="entry name" value="Succ_CoA_lig"/>
    <property type="match status" value="1"/>
</dbReference>
<accession>A0ABW3VXN1</accession>
<dbReference type="PANTHER" id="PTHR43334:SF1">
    <property type="entry name" value="3-HYDROXYPROPIONATE--COA LIGASE [ADP-FORMING]"/>
    <property type="match status" value="1"/>
</dbReference>
<keyword evidence="1 5" id="KW-0436">Ligase</keyword>
<dbReference type="InterPro" id="IPR016102">
    <property type="entry name" value="Succinyl-CoA_synth-like"/>
</dbReference>
<dbReference type="Pfam" id="PF13380">
    <property type="entry name" value="CoA_binding_2"/>
    <property type="match status" value="1"/>
</dbReference>
<evidence type="ECO:0000313" key="5">
    <source>
        <dbReference type="EMBL" id="MFD1247305.1"/>
    </source>
</evidence>
<dbReference type="Gene3D" id="3.30.1490.20">
    <property type="entry name" value="ATP-grasp fold, A domain"/>
    <property type="match status" value="1"/>
</dbReference>
<feature type="domain" description="CoA-binding" evidence="4">
    <location>
        <begin position="9"/>
        <end position="110"/>
    </location>
</feature>
<gene>
    <name evidence="5" type="ORF">ACFQ3F_05855</name>
</gene>
<proteinExistence type="predicted"/>
<dbReference type="SUPFAM" id="SSF51735">
    <property type="entry name" value="NAD(P)-binding Rossmann-fold domains"/>
    <property type="match status" value="1"/>
</dbReference>
<dbReference type="InterPro" id="IPR051538">
    <property type="entry name" value="Acyl-CoA_Synth/Transferase"/>
</dbReference>
<dbReference type="SMART" id="SM00881">
    <property type="entry name" value="CoA_binding"/>
    <property type="match status" value="1"/>
</dbReference>
<dbReference type="Pfam" id="PF13549">
    <property type="entry name" value="ATP-grasp_5"/>
    <property type="match status" value="1"/>
</dbReference>
<organism evidence="5 6">
    <name type="scientific">Nocardioides ginsengisoli</name>
    <dbReference type="NCBI Taxonomy" id="363868"/>
    <lineage>
        <taxon>Bacteria</taxon>
        <taxon>Bacillati</taxon>
        <taxon>Actinomycetota</taxon>
        <taxon>Actinomycetes</taxon>
        <taxon>Propionibacteriales</taxon>
        <taxon>Nocardioidaceae</taxon>
        <taxon>Nocardioides</taxon>
    </lineage>
</organism>
<dbReference type="Proteomes" id="UP001597229">
    <property type="component" value="Unassembled WGS sequence"/>
</dbReference>
<keyword evidence="3" id="KW-0067">ATP-binding</keyword>
<dbReference type="SUPFAM" id="SSF52210">
    <property type="entry name" value="Succinyl-CoA synthetase domains"/>
    <property type="match status" value="2"/>
</dbReference>
<evidence type="ECO:0000256" key="2">
    <source>
        <dbReference type="ARBA" id="ARBA00022741"/>
    </source>
</evidence>
<dbReference type="InterPro" id="IPR013815">
    <property type="entry name" value="ATP_grasp_subdomain_1"/>
</dbReference>
<protein>
    <submittedName>
        <fullName evidence="5">Acetate--CoA ligase family protein</fullName>
    </submittedName>
</protein>
<sequence>MTLADLSVFSDPRSVAVVGASADPAKWGYWLARGALRGAARRRVHLVNAKGATIEGAASVRSLADLADVTGAGESPELVVLCAPAATVPDVIEQALAMGAKGFLGITAGIDAAHGEPGLERRLAERIRAAGARIVGPNCLGLYDAATDLELAWGTFAPGHLAIISQSGQLGLELAGLAAHEGLGVSRFVSVGNQVDVTAAELLDDLVEHEQTRAVVLYLESFADDRGARGLVATMARLREAGKPVVVLTVGASEASRAAAQSHTGALTAATDVVRAACRAAGASLVDTPAQAVELAHLLLGGPLPEGRRVAIVSDSGGQGAIAADTFARHALQVPRLSDATRGALADMLPAAAAVANPVDLAGAGEQDLTTYARVVDVLAGSGEVDAVVLSGYFGCYGADTPELVERELEVVGALAGVVGAQRRPVVVHSMSHDSVAVRSMREQAVPTMHTIDAVARSLELATTMAEDAARAVPGPVAEPTAESGKALDYLAGRDRVAAAGVTYPGAAAVRTADELRTAAARLQAPYVLKAGWLEHKTEVGGVAVGLADAAAAEAAFVSMSARLGEGDYVLEEMDRQADTVELIVGARRDGSFGPVVVVGLGGVQAELYRDVQIALAPVDEAEARRMIESLRAFPLLDGWRGRPAVDVDAAARVVADVSRLLAEDADLVECEINPLRVGPEGAVAVDALVLAADRAHPGEKG</sequence>
<keyword evidence="6" id="KW-1185">Reference proteome</keyword>
<comment type="caution">
    <text evidence="5">The sequence shown here is derived from an EMBL/GenBank/DDBJ whole genome shotgun (WGS) entry which is preliminary data.</text>
</comment>